<proteinExistence type="predicted"/>
<dbReference type="RefSeq" id="WP_095610113.1">
    <property type="nucleotide sequence ID" value="NZ_NMPM01000013.1"/>
</dbReference>
<name>A0A2A2I5B0_9GAMM</name>
<dbReference type="Proteomes" id="UP000218332">
    <property type="component" value="Unassembled WGS sequence"/>
</dbReference>
<accession>A0A2A2I5B0</accession>
<keyword evidence="2" id="KW-1185">Reference proteome</keyword>
<evidence type="ECO:0000313" key="1">
    <source>
        <dbReference type="EMBL" id="PAV26919.1"/>
    </source>
</evidence>
<evidence type="ECO:0000313" key="2">
    <source>
        <dbReference type="Proteomes" id="UP000218332"/>
    </source>
</evidence>
<protein>
    <submittedName>
        <fullName evidence="1">Uncharacterized protein</fullName>
    </submittedName>
</protein>
<reference evidence="1 2" key="1">
    <citation type="submission" date="2017-07" db="EMBL/GenBank/DDBJ databases">
        <title>Tamlnaduibacter salinus (Mi-7) genome sequencing.</title>
        <authorList>
            <person name="Verma A."/>
            <person name="Krishnamurthi S."/>
        </authorList>
    </citation>
    <scope>NUCLEOTIDE SEQUENCE [LARGE SCALE GENOMIC DNA]</scope>
    <source>
        <strain evidence="1 2">Mi-7</strain>
    </source>
</reference>
<dbReference type="EMBL" id="NMPM01000013">
    <property type="protein sequence ID" value="PAV26919.1"/>
    <property type="molecule type" value="Genomic_DNA"/>
</dbReference>
<organism evidence="1 2">
    <name type="scientific">Tamilnaduibacter salinus</name>
    <dbReference type="NCBI Taxonomy" id="1484056"/>
    <lineage>
        <taxon>Bacteria</taxon>
        <taxon>Pseudomonadati</taxon>
        <taxon>Pseudomonadota</taxon>
        <taxon>Gammaproteobacteria</taxon>
        <taxon>Pseudomonadales</taxon>
        <taxon>Marinobacteraceae</taxon>
        <taxon>Tamilnaduibacter</taxon>
    </lineage>
</organism>
<comment type="caution">
    <text evidence="1">The sequence shown here is derived from an EMBL/GenBank/DDBJ whole genome shotgun (WGS) entry which is preliminary data.</text>
</comment>
<sequence>MPDARQKRGIRRTVAVLLLLIVAIVTLVLARQFILPAEAETAAAPFVVPDVAGLSPSPTIGGA</sequence>
<gene>
    <name evidence="1" type="ORF">CF392_03695</name>
</gene>
<dbReference type="AlphaFoldDB" id="A0A2A2I5B0"/>